<name>A0A4Y9A8J0_9BACI</name>
<gene>
    <name evidence="1" type="ORF">E4U82_13800</name>
</gene>
<proteinExistence type="predicted"/>
<dbReference type="AlphaFoldDB" id="A0A4Y9A8J0"/>
<sequence>MAVTKVMITDISRPATKLYGDGKVLDFTITGFTKIDFLYILNDYVFESSTELCVTGEETFINLENKIKDIMNNQMSG</sequence>
<dbReference type="Proteomes" id="UP000298484">
    <property type="component" value="Unassembled WGS sequence"/>
</dbReference>
<keyword evidence="2" id="KW-1185">Reference proteome</keyword>
<reference evidence="1 2" key="1">
    <citation type="submission" date="2019-03" db="EMBL/GenBank/DDBJ databases">
        <title>Genome sequence of Lentibacillus salicampi ATCC BAA-719.</title>
        <authorList>
            <person name="Maclea K.S."/>
            <person name="Simoes Junior M."/>
        </authorList>
    </citation>
    <scope>NUCLEOTIDE SEQUENCE [LARGE SCALE GENOMIC DNA]</scope>
    <source>
        <strain evidence="1 2">ATCC BAA-719</strain>
    </source>
</reference>
<accession>A0A4Y9A8J0</accession>
<evidence type="ECO:0000313" key="2">
    <source>
        <dbReference type="Proteomes" id="UP000298484"/>
    </source>
</evidence>
<dbReference type="RefSeq" id="WP_135110756.1">
    <property type="nucleotide sequence ID" value="NZ_SRHY01000028.1"/>
</dbReference>
<protein>
    <submittedName>
        <fullName evidence="1">Uncharacterized protein</fullName>
    </submittedName>
</protein>
<organism evidence="1 2">
    <name type="scientific">Lentibacillus salicampi</name>
    <dbReference type="NCBI Taxonomy" id="175306"/>
    <lineage>
        <taxon>Bacteria</taxon>
        <taxon>Bacillati</taxon>
        <taxon>Bacillota</taxon>
        <taxon>Bacilli</taxon>
        <taxon>Bacillales</taxon>
        <taxon>Bacillaceae</taxon>
        <taxon>Lentibacillus</taxon>
    </lineage>
</organism>
<evidence type="ECO:0000313" key="1">
    <source>
        <dbReference type="EMBL" id="TFJ92149.1"/>
    </source>
</evidence>
<comment type="caution">
    <text evidence="1">The sequence shown here is derived from an EMBL/GenBank/DDBJ whole genome shotgun (WGS) entry which is preliminary data.</text>
</comment>
<dbReference type="EMBL" id="SRHY01000028">
    <property type="protein sequence ID" value="TFJ92149.1"/>
    <property type="molecule type" value="Genomic_DNA"/>
</dbReference>